<feature type="compositionally biased region" description="Polar residues" evidence="3">
    <location>
        <begin position="800"/>
        <end position="811"/>
    </location>
</feature>
<name>A0A6L2JD94_TANCI</name>
<organism evidence="5">
    <name type="scientific">Tanacetum cinerariifolium</name>
    <name type="common">Dalmatian daisy</name>
    <name type="synonym">Chrysanthemum cinerariifolium</name>
    <dbReference type="NCBI Taxonomy" id="118510"/>
    <lineage>
        <taxon>Eukaryota</taxon>
        <taxon>Viridiplantae</taxon>
        <taxon>Streptophyta</taxon>
        <taxon>Embryophyta</taxon>
        <taxon>Tracheophyta</taxon>
        <taxon>Spermatophyta</taxon>
        <taxon>Magnoliopsida</taxon>
        <taxon>eudicotyledons</taxon>
        <taxon>Gunneridae</taxon>
        <taxon>Pentapetalae</taxon>
        <taxon>asterids</taxon>
        <taxon>campanulids</taxon>
        <taxon>Asterales</taxon>
        <taxon>Asteraceae</taxon>
        <taxon>Asteroideae</taxon>
        <taxon>Anthemideae</taxon>
        <taxon>Anthemidinae</taxon>
        <taxon>Tanacetum</taxon>
    </lineage>
</organism>
<evidence type="ECO:0000313" key="5">
    <source>
        <dbReference type="EMBL" id="GEU34799.1"/>
    </source>
</evidence>
<dbReference type="AlphaFoldDB" id="A0A6L2JD94"/>
<sequence>MANRSEDIQCAGSDTRPPMLNMTDFASWQQRIRLYCRGKENGVNILKSTDEGPFQRGLATNILLQGLTKDIYTFINHYIDAKDIWDNVKMFLEGSELTKEDRESQLNQDTVQDGRVVVQNVQGRHNRGQGTNPRGGGTAGYGGVQNKVRNANPGQARQVKCYNCNGIGHIARNCTQPKCPQNFDYYKDKMLLMQAQENEVALDEDQLLFLAGGHDTAIDEDVDEQPAPMAQTMFMANLSYANPVNDKAGPSYDSDILSEVQDHGHYQEAICAHQEEHAMHDNVQLNHVVDSHADYTNDSNMISYDQYVKDNAVPVVHKKVEDRLFKQDQSLQTVHMLCRPKPYYNELNKIAIGYKNPLSFTRAKQVQPALYNGHEIIKDNHVPVIVHNTEDTIEIAEITRRKMNDKMKDPECVTHKMKSVALREQTTVSRPIKALTVYPPNTPATLVPRVLPTKIQALTKEIKEMKDVFEELEAEVAQNVADRKHDEIERKNLLIANDNLIVECLSKEVFSVATNSKLNLKYQNLKDSLGDNPPTPDKDTLDFDSVFVIGKMHASLQGEDNVIRRLKKQIFHSQEIRSDTDRTLKVRVVDSQITQLTEKVTVLQAQNDSFRVENDKIKQHYKELYDYIKITHAKHIEQVTALTTKNVNLKAQILDTIKSVSKEHVKPKVLAPGKYAIDVEPIAPRLMNNREIHLDYLRHLKESVETIRDIVEEAKVVRPLDSLIVSAYRYTKHSQELLEYTIDTCPQDSHQRDKKHAPAPLIRKKQVTFAEKCDKSHKNTHKHVAKLTTQKTNVHVPPSTGVNRCTDASRSQPRRNTKKNRISPAKSVNKLQVEEQTRTNKSQLRTSNHVDSSSRLKRTVIHIVLWYLDSGCSKHIMGDRSWLMNFVKKFIGTVRFENDHFGAIVGYGDYVIGDSVISRVYYVK</sequence>
<dbReference type="InterPro" id="IPR054722">
    <property type="entry name" value="PolX-like_BBD"/>
</dbReference>
<feature type="compositionally biased region" description="Basic residues" evidence="3">
    <location>
        <begin position="812"/>
        <end position="821"/>
    </location>
</feature>
<dbReference type="GO" id="GO:0003676">
    <property type="term" value="F:nucleic acid binding"/>
    <property type="evidence" value="ECO:0007669"/>
    <property type="project" value="InterPro"/>
</dbReference>
<dbReference type="InterPro" id="IPR001878">
    <property type="entry name" value="Znf_CCHC"/>
</dbReference>
<reference evidence="5" key="1">
    <citation type="journal article" date="2019" name="Sci. Rep.">
        <title>Draft genome of Tanacetum cinerariifolium, the natural source of mosquito coil.</title>
        <authorList>
            <person name="Yamashiro T."/>
            <person name="Shiraishi A."/>
            <person name="Satake H."/>
            <person name="Nakayama K."/>
        </authorList>
    </citation>
    <scope>NUCLEOTIDE SEQUENCE</scope>
</reference>
<dbReference type="SMART" id="SM00343">
    <property type="entry name" value="ZnF_C2HC"/>
    <property type="match status" value="1"/>
</dbReference>
<dbReference type="Pfam" id="PF00098">
    <property type="entry name" value="zf-CCHC"/>
    <property type="match status" value="1"/>
</dbReference>
<evidence type="ECO:0000256" key="3">
    <source>
        <dbReference type="SAM" id="MobiDB-lite"/>
    </source>
</evidence>
<evidence type="ECO:0000256" key="2">
    <source>
        <dbReference type="SAM" id="Coils"/>
    </source>
</evidence>
<accession>A0A6L2JD94</accession>
<gene>
    <name evidence="5" type="ORF">Tci_006777</name>
</gene>
<dbReference type="GO" id="GO:0008270">
    <property type="term" value="F:zinc ion binding"/>
    <property type="evidence" value="ECO:0007669"/>
    <property type="project" value="UniProtKB-KW"/>
</dbReference>
<feature type="compositionally biased region" description="Polar residues" evidence="3">
    <location>
        <begin position="839"/>
        <end position="850"/>
    </location>
</feature>
<feature type="region of interest" description="Disordered" evidence="3">
    <location>
        <begin position="772"/>
        <end position="850"/>
    </location>
</feature>
<dbReference type="PROSITE" id="PS50158">
    <property type="entry name" value="ZF_CCHC"/>
    <property type="match status" value="1"/>
</dbReference>
<feature type="domain" description="CCHC-type" evidence="4">
    <location>
        <begin position="160"/>
        <end position="176"/>
    </location>
</feature>
<feature type="coiled-coil region" evidence="2">
    <location>
        <begin position="455"/>
        <end position="482"/>
    </location>
</feature>
<dbReference type="Pfam" id="PF22936">
    <property type="entry name" value="Pol_BBD"/>
    <property type="match status" value="1"/>
</dbReference>
<protein>
    <submittedName>
        <fullName evidence="5">Integrase, catalytic region, zinc finger, CCHC-type, peptidase aspartic, catalytic</fullName>
    </submittedName>
</protein>
<keyword evidence="2" id="KW-0175">Coiled coil</keyword>
<keyword evidence="1" id="KW-0863">Zinc-finger</keyword>
<comment type="caution">
    <text evidence="5">The sequence shown here is derived from an EMBL/GenBank/DDBJ whole genome shotgun (WGS) entry which is preliminary data.</text>
</comment>
<keyword evidence="1" id="KW-0479">Metal-binding</keyword>
<proteinExistence type="predicted"/>
<evidence type="ECO:0000256" key="1">
    <source>
        <dbReference type="PROSITE-ProRule" id="PRU00047"/>
    </source>
</evidence>
<dbReference type="SUPFAM" id="SSF57756">
    <property type="entry name" value="Retrovirus zinc finger-like domains"/>
    <property type="match status" value="1"/>
</dbReference>
<dbReference type="InterPro" id="IPR036875">
    <property type="entry name" value="Znf_CCHC_sf"/>
</dbReference>
<dbReference type="EMBL" id="BKCJ010000619">
    <property type="protein sequence ID" value="GEU34799.1"/>
    <property type="molecule type" value="Genomic_DNA"/>
</dbReference>
<evidence type="ECO:0000259" key="4">
    <source>
        <dbReference type="PROSITE" id="PS50158"/>
    </source>
</evidence>
<keyword evidence="1" id="KW-0862">Zinc</keyword>
<dbReference type="Gene3D" id="4.10.60.10">
    <property type="entry name" value="Zinc finger, CCHC-type"/>
    <property type="match status" value="1"/>
</dbReference>